<dbReference type="Proteomes" id="UP000663844">
    <property type="component" value="Unassembled WGS sequence"/>
</dbReference>
<reference evidence="2" key="1">
    <citation type="submission" date="2021-02" db="EMBL/GenBank/DDBJ databases">
        <authorList>
            <person name="Nowell W R."/>
        </authorList>
    </citation>
    <scope>NUCLEOTIDE SEQUENCE</scope>
</reference>
<protein>
    <submittedName>
        <fullName evidence="2">Uncharacterized protein</fullName>
    </submittedName>
</protein>
<accession>A0A820LT18</accession>
<name>A0A820LT18_9BILA</name>
<feature type="region of interest" description="Disordered" evidence="1">
    <location>
        <begin position="51"/>
        <end position="72"/>
    </location>
</feature>
<organism evidence="2 3">
    <name type="scientific">Adineta steineri</name>
    <dbReference type="NCBI Taxonomy" id="433720"/>
    <lineage>
        <taxon>Eukaryota</taxon>
        <taxon>Metazoa</taxon>
        <taxon>Spiralia</taxon>
        <taxon>Gnathifera</taxon>
        <taxon>Rotifera</taxon>
        <taxon>Eurotatoria</taxon>
        <taxon>Bdelloidea</taxon>
        <taxon>Adinetida</taxon>
        <taxon>Adinetidae</taxon>
        <taxon>Adineta</taxon>
    </lineage>
</organism>
<feature type="compositionally biased region" description="Polar residues" evidence="1">
    <location>
        <begin position="53"/>
        <end position="65"/>
    </location>
</feature>
<gene>
    <name evidence="2" type="ORF">OXD698_LOCUS49396</name>
</gene>
<dbReference type="EMBL" id="CAJOAZ010022104">
    <property type="protein sequence ID" value="CAF4362637.1"/>
    <property type="molecule type" value="Genomic_DNA"/>
</dbReference>
<sequence>MSDISKTSTVYQSLEALLLKKNPSYRLQQIKEQETKDFLEQQPVQIVPEKIRASSTVRSANQRPTSRIKDTN</sequence>
<comment type="caution">
    <text evidence="2">The sequence shown here is derived from an EMBL/GenBank/DDBJ whole genome shotgun (WGS) entry which is preliminary data.</text>
</comment>
<evidence type="ECO:0000313" key="2">
    <source>
        <dbReference type="EMBL" id="CAF4362637.1"/>
    </source>
</evidence>
<dbReference type="AlphaFoldDB" id="A0A820LT18"/>
<proteinExistence type="predicted"/>
<evidence type="ECO:0000256" key="1">
    <source>
        <dbReference type="SAM" id="MobiDB-lite"/>
    </source>
</evidence>
<evidence type="ECO:0000313" key="3">
    <source>
        <dbReference type="Proteomes" id="UP000663844"/>
    </source>
</evidence>